<accession>A0A8K0WQ45</accession>
<keyword evidence="1" id="KW-0677">Repeat</keyword>
<protein>
    <submittedName>
        <fullName evidence="5">Prion-inhibition and propagation-domain-containing protein</fullName>
    </submittedName>
</protein>
<organism evidence="5 6">
    <name type="scientific">Stachybotrys elegans</name>
    <dbReference type="NCBI Taxonomy" id="80388"/>
    <lineage>
        <taxon>Eukaryota</taxon>
        <taxon>Fungi</taxon>
        <taxon>Dikarya</taxon>
        <taxon>Ascomycota</taxon>
        <taxon>Pezizomycotina</taxon>
        <taxon>Sordariomycetes</taxon>
        <taxon>Hypocreomycetidae</taxon>
        <taxon>Hypocreales</taxon>
        <taxon>Stachybotryaceae</taxon>
        <taxon>Stachybotrys</taxon>
    </lineage>
</organism>
<dbReference type="Pfam" id="PF25053">
    <property type="entry name" value="DUF7791"/>
    <property type="match status" value="1"/>
</dbReference>
<proteinExistence type="predicted"/>
<feature type="domain" description="DUF7791" evidence="4">
    <location>
        <begin position="554"/>
        <end position="690"/>
    </location>
</feature>
<evidence type="ECO:0000313" key="5">
    <source>
        <dbReference type="EMBL" id="KAH7317129.1"/>
    </source>
</evidence>
<dbReference type="Proteomes" id="UP000813444">
    <property type="component" value="Unassembled WGS sequence"/>
</dbReference>
<dbReference type="Pfam" id="PF24883">
    <property type="entry name" value="NPHP3_N"/>
    <property type="match status" value="1"/>
</dbReference>
<sequence length="953" mass="107313">MAEVAGLVLGAIGIAGVIGAFKDAIDLFACFAQSRELGRDYEILNIKLDIEKALLLQWADRVGLLRPHDYDRRLDQEDIQATVVKILSCIRLLLSDASSIKEKYGFSEIDEQSLTSQTNPSLSISAWRMSNFNSQFESLKKRMAQHGRDTSVSKKVLWAIRDKQGFERLIIELAHFTAKLDQVTPIATGQPTSRAMADEDLKTITELKDLKLMAEASSGLHKALTDSARKNISRTCEKIILNQLWFRKIHQRKDDVGEAHKQTLDWALHPPRQKARWDNLADWLQNTPHGIYWISGKAGSGKSTLMKHLLSHPRTELLLDSWAGEESCVLVDHFFYNLGTPEQKQFEGLSRALLYQMLNHRPALIHKALPDMMKELKETDHGPTLPSLSEIRYAFRILAKDSSSEKYCIFLDGLDEFEGNINESIALIQELGSSPNIKVLVSSRPIPSCVAAYEDLPKLHLQDLTHSDIKAYVQDTIGGHRYMQRLLRRNKEEAEGVLKDIVSKSSGVFLWVVLACRSLLVGFGDCDRLPELRRRVDELPHELEDLFALMLTRIDGRHKKQGAYMLRLCFESQRASQEPGSDAFSFMSTLPLALIDDSEIPVNEIRNLTTEDKIDLCTVLEGRLRSRCGGLLETAKSSGGCYCGQAAHSSQRPGEGHNDLVDGRVAFMHRTVFEFLSNDDVWQYDCLQMDNDEQRIARDLCLRDLYMMTLGTIYLQTAHVAGRKNLDHQLFRLLTSGIFWMLKGDLSCRLVFFKALSFVLEELARCRTMLDSQLLQALVPTSHSQGSNSTRDCHSHTSLLIATHVGALDCAVVHPDFPSLNGEKLPPCGCPTLLCAEFMWPFKILKRKLPCATTLALLLKQGANPRLQLQATNPFTPWSFWLQQPEGLPSIDWSRSDEQDILEVINVAIVMLKHEAGGAKELRKWIKSNDGKEHSVAVEQAKAALLMILNGKP</sequence>
<name>A0A8K0WQ45_9HYPO</name>
<dbReference type="Pfam" id="PF14479">
    <property type="entry name" value="HeLo"/>
    <property type="match status" value="1"/>
</dbReference>
<dbReference type="Gene3D" id="1.20.120.1020">
    <property type="entry name" value="Prion-inhibition and propagation, HeLo domain"/>
    <property type="match status" value="1"/>
</dbReference>
<reference evidence="5" key="1">
    <citation type="journal article" date="2021" name="Nat. Commun.">
        <title>Genetic determinants of endophytism in the Arabidopsis root mycobiome.</title>
        <authorList>
            <person name="Mesny F."/>
            <person name="Miyauchi S."/>
            <person name="Thiergart T."/>
            <person name="Pickel B."/>
            <person name="Atanasova L."/>
            <person name="Karlsson M."/>
            <person name="Huettel B."/>
            <person name="Barry K.W."/>
            <person name="Haridas S."/>
            <person name="Chen C."/>
            <person name="Bauer D."/>
            <person name="Andreopoulos W."/>
            <person name="Pangilinan J."/>
            <person name="LaButti K."/>
            <person name="Riley R."/>
            <person name="Lipzen A."/>
            <person name="Clum A."/>
            <person name="Drula E."/>
            <person name="Henrissat B."/>
            <person name="Kohler A."/>
            <person name="Grigoriev I.V."/>
            <person name="Martin F.M."/>
            <person name="Hacquard S."/>
        </authorList>
    </citation>
    <scope>NUCLEOTIDE SEQUENCE</scope>
    <source>
        <strain evidence="5">MPI-CAGE-CH-0235</strain>
    </source>
</reference>
<dbReference type="OrthoDB" id="443402at2759"/>
<dbReference type="InterPro" id="IPR056884">
    <property type="entry name" value="NPHP3-like_N"/>
</dbReference>
<evidence type="ECO:0000313" key="6">
    <source>
        <dbReference type="Proteomes" id="UP000813444"/>
    </source>
</evidence>
<dbReference type="InterPro" id="IPR029498">
    <property type="entry name" value="HeLo_dom"/>
</dbReference>
<evidence type="ECO:0000259" key="2">
    <source>
        <dbReference type="Pfam" id="PF14479"/>
    </source>
</evidence>
<dbReference type="PANTHER" id="PTHR10039:SF5">
    <property type="entry name" value="NACHT DOMAIN-CONTAINING PROTEIN"/>
    <property type="match status" value="1"/>
</dbReference>
<feature type="domain" description="Prion-inhibition and propagation HeLo" evidence="2">
    <location>
        <begin position="11"/>
        <end position="213"/>
    </location>
</feature>
<feature type="domain" description="Nephrocystin 3-like N-terminal" evidence="3">
    <location>
        <begin position="279"/>
        <end position="444"/>
    </location>
</feature>
<dbReference type="AlphaFoldDB" id="A0A8K0WQ45"/>
<evidence type="ECO:0000259" key="3">
    <source>
        <dbReference type="Pfam" id="PF24883"/>
    </source>
</evidence>
<gene>
    <name evidence="5" type="ORF">B0I35DRAFT_434614</name>
</gene>
<dbReference type="InterPro" id="IPR056693">
    <property type="entry name" value="DUF7791"/>
</dbReference>
<keyword evidence="5" id="KW-0034">Amyloid</keyword>
<dbReference type="PANTHER" id="PTHR10039">
    <property type="entry name" value="AMELOGENIN"/>
    <property type="match status" value="1"/>
</dbReference>
<keyword evidence="5" id="KW-0640">Prion</keyword>
<evidence type="ECO:0000259" key="4">
    <source>
        <dbReference type="Pfam" id="PF25053"/>
    </source>
</evidence>
<dbReference type="InterPro" id="IPR027417">
    <property type="entry name" value="P-loop_NTPase"/>
</dbReference>
<dbReference type="Gene3D" id="3.40.50.300">
    <property type="entry name" value="P-loop containing nucleotide triphosphate hydrolases"/>
    <property type="match status" value="1"/>
</dbReference>
<evidence type="ECO:0000256" key="1">
    <source>
        <dbReference type="ARBA" id="ARBA00022737"/>
    </source>
</evidence>
<keyword evidence="6" id="KW-1185">Reference proteome</keyword>
<dbReference type="InterPro" id="IPR038305">
    <property type="entry name" value="HeLo_sf"/>
</dbReference>
<dbReference type="SUPFAM" id="SSF52540">
    <property type="entry name" value="P-loop containing nucleoside triphosphate hydrolases"/>
    <property type="match status" value="1"/>
</dbReference>
<dbReference type="EMBL" id="JAGPNK010000008">
    <property type="protein sequence ID" value="KAH7317129.1"/>
    <property type="molecule type" value="Genomic_DNA"/>
</dbReference>
<comment type="caution">
    <text evidence="5">The sequence shown here is derived from an EMBL/GenBank/DDBJ whole genome shotgun (WGS) entry which is preliminary data.</text>
</comment>